<evidence type="ECO:0000256" key="6">
    <source>
        <dbReference type="SAM" id="SignalP"/>
    </source>
</evidence>
<dbReference type="PROSITE" id="PS50983">
    <property type="entry name" value="FE_B12_PBP"/>
    <property type="match status" value="1"/>
</dbReference>
<evidence type="ECO:0000256" key="2">
    <source>
        <dbReference type="ARBA" id="ARBA00008814"/>
    </source>
</evidence>
<keyword evidence="3" id="KW-0813">Transport</keyword>
<dbReference type="InterPro" id="IPR051313">
    <property type="entry name" value="Bact_iron-sidero_bind"/>
</dbReference>
<name>A0AAE9N5G9_9VIBR</name>
<dbReference type="AlphaFoldDB" id="A0AAE9N5G9"/>
<evidence type="ECO:0000259" key="7">
    <source>
        <dbReference type="PROSITE" id="PS50983"/>
    </source>
</evidence>
<evidence type="ECO:0000313" key="9">
    <source>
        <dbReference type="Proteomes" id="UP001058687"/>
    </source>
</evidence>
<organism evidence="8 9">
    <name type="scientific">Vibrio campbellii</name>
    <dbReference type="NCBI Taxonomy" id="680"/>
    <lineage>
        <taxon>Bacteria</taxon>
        <taxon>Pseudomonadati</taxon>
        <taxon>Pseudomonadota</taxon>
        <taxon>Gammaproteobacteria</taxon>
        <taxon>Vibrionales</taxon>
        <taxon>Vibrionaceae</taxon>
        <taxon>Vibrio</taxon>
    </lineage>
</organism>
<dbReference type="GO" id="GO:0030288">
    <property type="term" value="C:outer membrane-bounded periplasmic space"/>
    <property type="evidence" value="ECO:0007669"/>
    <property type="project" value="TreeGrafter"/>
</dbReference>
<dbReference type="InterPro" id="IPR002491">
    <property type="entry name" value="ABC_transptr_periplasmic_BD"/>
</dbReference>
<evidence type="ECO:0000256" key="5">
    <source>
        <dbReference type="ARBA" id="ARBA00022729"/>
    </source>
</evidence>
<dbReference type="Gene3D" id="3.40.50.1980">
    <property type="entry name" value="Nitrogenase molybdenum iron protein domain"/>
    <property type="match status" value="2"/>
</dbReference>
<dbReference type="CDD" id="cd01146">
    <property type="entry name" value="FhuD"/>
    <property type="match status" value="1"/>
</dbReference>
<sequence length="298" mass="33000">MGLIHRAIALVMCTLTSFGSFANNERSVTDERGTFTITGTPQRVVALEYSFVDALASVGVSPVGVADDKDVNRILKSIRDQVAPWTSVGMRPQPSLEVISQLKPDLIIADVQRHSSAYDALSKIAPTLLLKSRGENYEQNLDAAMKIGIVLNKEQEMKSRIEQHKTVMAKFKTKFASSDTMQFAVATEKGMWLHGPKSYAGSVLTCLGIQSPIPNETERAYVEVSLEQLLKTNPDWLLIGPYSENTIADTWKQSPLFNLLNARKRQQVVNVSPQAWSLNRGMHAAEQIAQDLSELLNK</sequence>
<accession>A0AAE9N5G9</accession>
<protein>
    <submittedName>
        <fullName evidence="8">Fe(3+)-dicitrate ABC transporter substrate-binding protein FecB</fullName>
    </submittedName>
</protein>
<dbReference type="Pfam" id="PF01497">
    <property type="entry name" value="Peripla_BP_2"/>
    <property type="match status" value="1"/>
</dbReference>
<comment type="subcellular location">
    <subcellularLocation>
        <location evidence="1">Cell envelope</location>
    </subcellularLocation>
</comment>
<keyword evidence="4" id="KW-0406">Ion transport</keyword>
<reference evidence="8" key="1">
    <citation type="submission" date="2020-03" db="EMBL/GenBank/DDBJ databases">
        <title>Five strains of Vibrio campbellii isolated from Mariana Trench.</title>
        <authorList>
            <person name="Liang J."/>
            <person name="Zhang X.-H."/>
        </authorList>
    </citation>
    <scope>NUCLEOTIDE SEQUENCE</scope>
    <source>
        <strain evidence="8">LJC014</strain>
    </source>
</reference>
<keyword evidence="5 6" id="KW-0732">Signal</keyword>
<dbReference type="PANTHER" id="PTHR30532">
    <property type="entry name" value="IRON III DICITRATE-BINDING PERIPLASMIC PROTEIN"/>
    <property type="match status" value="1"/>
</dbReference>
<evidence type="ECO:0000256" key="3">
    <source>
        <dbReference type="ARBA" id="ARBA00022448"/>
    </source>
</evidence>
<feature type="chain" id="PRO_5041976336" evidence="6">
    <location>
        <begin position="23"/>
        <end position="298"/>
    </location>
</feature>
<feature type="domain" description="Fe/B12 periplasmic-binding" evidence="7">
    <location>
        <begin position="43"/>
        <end position="298"/>
    </location>
</feature>
<dbReference type="EMBL" id="CP050468">
    <property type="protein sequence ID" value="UTZ28877.1"/>
    <property type="molecule type" value="Genomic_DNA"/>
</dbReference>
<gene>
    <name evidence="8" type="ORF">HB761_19595</name>
</gene>
<dbReference type="OMA" id="DETWYLG"/>
<dbReference type="SUPFAM" id="SSF53807">
    <property type="entry name" value="Helical backbone' metal receptor"/>
    <property type="match status" value="1"/>
</dbReference>
<dbReference type="RefSeq" id="WP_012129534.1">
    <property type="nucleotide sequence ID" value="NZ_CP050468.1"/>
</dbReference>
<proteinExistence type="inferred from homology"/>
<keyword evidence="4" id="KW-0410">Iron transport</keyword>
<keyword evidence="4" id="KW-0408">Iron</keyword>
<evidence type="ECO:0000256" key="1">
    <source>
        <dbReference type="ARBA" id="ARBA00004196"/>
    </source>
</evidence>
<dbReference type="NCBIfam" id="NF008501">
    <property type="entry name" value="PRK11411.1"/>
    <property type="match status" value="1"/>
</dbReference>
<evidence type="ECO:0000313" key="8">
    <source>
        <dbReference type="EMBL" id="UTZ28877.1"/>
    </source>
</evidence>
<feature type="signal peptide" evidence="6">
    <location>
        <begin position="1"/>
        <end position="22"/>
    </location>
</feature>
<dbReference type="GO" id="GO:1901678">
    <property type="term" value="P:iron coordination entity transport"/>
    <property type="evidence" value="ECO:0007669"/>
    <property type="project" value="UniProtKB-ARBA"/>
</dbReference>
<evidence type="ECO:0000256" key="4">
    <source>
        <dbReference type="ARBA" id="ARBA00022496"/>
    </source>
</evidence>
<dbReference type="Proteomes" id="UP001058687">
    <property type="component" value="Chromosome 2"/>
</dbReference>
<dbReference type="PANTHER" id="PTHR30532:SF29">
    <property type="entry name" value="FE(3+) DICITRATE-BINDING PERIPLASMIC PROTEIN"/>
    <property type="match status" value="1"/>
</dbReference>
<comment type="similarity">
    <text evidence="2">Belongs to the bacterial solute-binding protein 8 family.</text>
</comment>